<protein>
    <submittedName>
        <fullName evidence="1">Uncharacterized protein</fullName>
    </submittedName>
</protein>
<sequence>MGFEPTDVSYSKLDVEGPAPFRESGVYEVQISIVTERPPEDQLKNKTFSSMWSGNFHLRVRNGTFS</sequence>
<reference evidence="1 2" key="1">
    <citation type="journal article" date="2020" name="Appl. Environ. Microbiol.">
        <title>Genomic Characteristics of a Novel Species of Ammonia-Oxidizing Archaea from the Jiulong River Estuary.</title>
        <authorList>
            <person name="Zou D."/>
            <person name="Wan R."/>
            <person name="Han L."/>
            <person name="Xu M.N."/>
            <person name="Liu Y."/>
            <person name="Liu H."/>
            <person name="Kao S.J."/>
            <person name="Li M."/>
        </authorList>
    </citation>
    <scope>NUCLEOTIDE SEQUENCE [LARGE SCALE GENOMIC DNA]</scope>
    <source>
        <strain evidence="1">W2bin3</strain>
    </source>
</reference>
<proteinExistence type="predicted"/>
<dbReference type="Proteomes" id="UP000526786">
    <property type="component" value="Unassembled WGS sequence"/>
</dbReference>
<evidence type="ECO:0000313" key="2">
    <source>
        <dbReference type="Proteomes" id="UP000526786"/>
    </source>
</evidence>
<feature type="non-terminal residue" evidence="1">
    <location>
        <position position="66"/>
    </location>
</feature>
<accession>A0AC60W3R7</accession>
<name>A0AC60W3R7_9ARCH</name>
<gene>
    <name evidence="1" type="ORF">H2B05_04775</name>
</gene>
<dbReference type="EMBL" id="JACENC010000184">
    <property type="protein sequence ID" value="MBA4454241.1"/>
    <property type="molecule type" value="Genomic_DNA"/>
</dbReference>
<evidence type="ECO:0000313" key="1">
    <source>
        <dbReference type="EMBL" id="MBA4454241.1"/>
    </source>
</evidence>
<comment type="caution">
    <text evidence="1">The sequence shown here is derived from an EMBL/GenBank/DDBJ whole genome shotgun (WGS) entry which is preliminary data.</text>
</comment>
<organism evidence="1 2">
    <name type="scientific">Candidatus Nitrosomaritimum aestuariumsis</name>
    <dbReference type="NCBI Taxonomy" id="3342354"/>
    <lineage>
        <taxon>Archaea</taxon>
        <taxon>Nitrososphaerota</taxon>
        <taxon>Nitrososphaeria</taxon>
        <taxon>Nitrosopumilales</taxon>
        <taxon>Nitrosopumilaceae</taxon>
        <taxon>Candidatus Nitrosomaritimum</taxon>
    </lineage>
</organism>